<dbReference type="Proteomes" id="UP000015106">
    <property type="component" value="Chromosome 4"/>
</dbReference>
<sequence>MQPIPCLCHGSINPSINSLLLKKPVVVFIACQLVYDFHKFASFILSTLLLVTSTRL</sequence>
<dbReference type="AlphaFoldDB" id="A0A8R7Q4V3"/>
<dbReference type="Gramene" id="TuG1812G0400001417.01.T01">
    <property type="protein sequence ID" value="TuG1812G0400001417.01.T01.cds394769"/>
    <property type="gene ID" value="TuG1812G0400001417.01"/>
</dbReference>
<evidence type="ECO:0000313" key="2">
    <source>
        <dbReference type="Proteomes" id="UP000015106"/>
    </source>
</evidence>
<reference evidence="1" key="3">
    <citation type="submission" date="2022-06" db="UniProtKB">
        <authorList>
            <consortium name="EnsemblPlants"/>
        </authorList>
    </citation>
    <scope>IDENTIFICATION</scope>
</reference>
<proteinExistence type="predicted"/>
<dbReference type="EnsemblPlants" id="TuG1812G0400001417.01.T01">
    <property type="protein sequence ID" value="TuG1812G0400001417.01.T01.cds394769"/>
    <property type="gene ID" value="TuG1812G0400001417.01"/>
</dbReference>
<reference evidence="2" key="1">
    <citation type="journal article" date="2013" name="Nature">
        <title>Draft genome of the wheat A-genome progenitor Triticum urartu.</title>
        <authorList>
            <person name="Ling H.Q."/>
            <person name="Zhao S."/>
            <person name="Liu D."/>
            <person name="Wang J."/>
            <person name="Sun H."/>
            <person name="Zhang C."/>
            <person name="Fan H."/>
            <person name="Li D."/>
            <person name="Dong L."/>
            <person name="Tao Y."/>
            <person name="Gao C."/>
            <person name="Wu H."/>
            <person name="Li Y."/>
            <person name="Cui Y."/>
            <person name="Guo X."/>
            <person name="Zheng S."/>
            <person name="Wang B."/>
            <person name="Yu K."/>
            <person name="Liang Q."/>
            <person name="Yang W."/>
            <person name="Lou X."/>
            <person name="Chen J."/>
            <person name="Feng M."/>
            <person name="Jian J."/>
            <person name="Zhang X."/>
            <person name="Luo G."/>
            <person name="Jiang Y."/>
            <person name="Liu J."/>
            <person name="Wang Z."/>
            <person name="Sha Y."/>
            <person name="Zhang B."/>
            <person name="Wu H."/>
            <person name="Tang D."/>
            <person name="Shen Q."/>
            <person name="Xue P."/>
            <person name="Zou S."/>
            <person name="Wang X."/>
            <person name="Liu X."/>
            <person name="Wang F."/>
            <person name="Yang Y."/>
            <person name="An X."/>
            <person name="Dong Z."/>
            <person name="Zhang K."/>
            <person name="Zhang X."/>
            <person name="Luo M.C."/>
            <person name="Dvorak J."/>
            <person name="Tong Y."/>
            <person name="Wang J."/>
            <person name="Yang H."/>
            <person name="Li Z."/>
            <person name="Wang D."/>
            <person name="Zhang A."/>
            <person name="Wang J."/>
        </authorList>
    </citation>
    <scope>NUCLEOTIDE SEQUENCE</scope>
    <source>
        <strain evidence="2">cv. G1812</strain>
    </source>
</reference>
<reference evidence="1" key="2">
    <citation type="submission" date="2018-03" db="EMBL/GenBank/DDBJ databases">
        <title>The Triticum urartu genome reveals the dynamic nature of wheat genome evolution.</title>
        <authorList>
            <person name="Ling H."/>
            <person name="Ma B."/>
            <person name="Shi X."/>
            <person name="Liu H."/>
            <person name="Dong L."/>
            <person name="Sun H."/>
            <person name="Cao Y."/>
            <person name="Gao Q."/>
            <person name="Zheng S."/>
            <person name="Li Y."/>
            <person name="Yu Y."/>
            <person name="Du H."/>
            <person name="Qi M."/>
            <person name="Li Y."/>
            <person name="Yu H."/>
            <person name="Cui Y."/>
            <person name="Wang N."/>
            <person name="Chen C."/>
            <person name="Wu H."/>
            <person name="Zhao Y."/>
            <person name="Zhang J."/>
            <person name="Li Y."/>
            <person name="Zhou W."/>
            <person name="Zhang B."/>
            <person name="Hu W."/>
            <person name="Eijk M."/>
            <person name="Tang J."/>
            <person name="Witsenboer H."/>
            <person name="Zhao S."/>
            <person name="Li Z."/>
            <person name="Zhang A."/>
            <person name="Wang D."/>
            <person name="Liang C."/>
        </authorList>
    </citation>
    <scope>NUCLEOTIDE SEQUENCE [LARGE SCALE GENOMIC DNA]</scope>
    <source>
        <strain evidence="1">cv. G1812</strain>
    </source>
</reference>
<protein>
    <submittedName>
        <fullName evidence="1">Uncharacterized protein</fullName>
    </submittedName>
</protein>
<keyword evidence="2" id="KW-1185">Reference proteome</keyword>
<accession>A0A8R7Q4V3</accession>
<evidence type="ECO:0000313" key="1">
    <source>
        <dbReference type="EnsemblPlants" id="TuG1812G0400001417.01.T01.cds394769"/>
    </source>
</evidence>
<organism evidence="1 2">
    <name type="scientific">Triticum urartu</name>
    <name type="common">Red wild einkorn</name>
    <name type="synonym">Crithodium urartu</name>
    <dbReference type="NCBI Taxonomy" id="4572"/>
    <lineage>
        <taxon>Eukaryota</taxon>
        <taxon>Viridiplantae</taxon>
        <taxon>Streptophyta</taxon>
        <taxon>Embryophyta</taxon>
        <taxon>Tracheophyta</taxon>
        <taxon>Spermatophyta</taxon>
        <taxon>Magnoliopsida</taxon>
        <taxon>Liliopsida</taxon>
        <taxon>Poales</taxon>
        <taxon>Poaceae</taxon>
        <taxon>BOP clade</taxon>
        <taxon>Pooideae</taxon>
        <taxon>Triticodae</taxon>
        <taxon>Triticeae</taxon>
        <taxon>Triticinae</taxon>
        <taxon>Triticum</taxon>
    </lineage>
</organism>
<name>A0A8R7Q4V3_TRIUA</name>